<protein>
    <submittedName>
        <fullName evidence="1">Chemotaxis protein CheA</fullName>
        <ecNumber evidence="1">2.7.13.3</ecNumber>
    </submittedName>
</protein>
<dbReference type="Proteomes" id="UP000419017">
    <property type="component" value="Unassembled WGS sequence"/>
</dbReference>
<keyword evidence="1" id="KW-0808">Transferase</keyword>
<dbReference type="RefSeq" id="WP_156683798.1">
    <property type="nucleotide sequence ID" value="NZ_CABWIB010000001.1"/>
</dbReference>
<dbReference type="SUPFAM" id="SSF50341">
    <property type="entry name" value="CheW-like"/>
    <property type="match status" value="1"/>
</dbReference>
<proteinExistence type="predicted"/>
<dbReference type="EC" id="2.7.13.3" evidence="1"/>
<name>A0A6I8ME36_9FUSO</name>
<evidence type="ECO:0000313" key="1">
    <source>
        <dbReference type="EMBL" id="VWL85829.1"/>
    </source>
</evidence>
<reference evidence="1 2" key="1">
    <citation type="submission" date="2019-10" db="EMBL/GenBank/DDBJ databases">
        <authorList>
            <person name="Blom J."/>
        </authorList>
    </citation>
    <scope>NUCLEOTIDE SEQUENCE [LARGE SCALE GENOMIC DNA]</scope>
    <source>
        <strain evidence="1 2">ES3154-GLU</strain>
    </source>
</reference>
<organism evidence="1 2">
    <name type="scientific">Oceanivirga miroungae</name>
    <dbReference type="NCBI Taxonomy" id="1130046"/>
    <lineage>
        <taxon>Bacteria</taxon>
        <taxon>Fusobacteriati</taxon>
        <taxon>Fusobacteriota</taxon>
        <taxon>Fusobacteriia</taxon>
        <taxon>Fusobacteriales</taxon>
        <taxon>Leptotrichiaceae</taxon>
        <taxon>Oceanivirga</taxon>
    </lineage>
</organism>
<accession>A0A6I8ME36</accession>
<dbReference type="GO" id="GO:0006935">
    <property type="term" value="P:chemotaxis"/>
    <property type="evidence" value="ECO:0007669"/>
    <property type="project" value="InterPro"/>
</dbReference>
<dbReference type="GO" id="GO:0007165">
    <property type="term" value="P:signal transduction"/>
    <property type="evidence" value="ECO:0007669"/>
    <property type="project" value="InterPro"/>
</dbReference>
<dbReference type="AlphaFoldDB" id="A0A6I8ME36"/>
<dbReference type="GO" id="GO:0004673">
    <property type="term" value="F:protein histidine kinase activity"/>
    <property type="evidence" value="ECO:0007669"/>
    <property type="project" value="UniProtKB-EC"/>
</dbReference>
<evidence type="ECO:0000313" key="2">
    <source>
        <dbReference type="Proteomes" id="UP000419017"/>
    </source>
</evidence>
<keyword evidence="2" id="KW-1185">Reference proteome</keyword>
<dbReference type="EMBL" id="CABWIB010000001">
    <property type="protein sequence ID" value="VWL85829.1"/>
    <property type="molecule type" value="Genomic_DNA"/>
</dbReference>
<gene>
    <name evidence="1" type="ORF">OMES3154_01116</name>
</gene>
<dbReference type="InterPro" id="IPR036061">
    <property type="entry name" value="CheW-like_dom_sf"/>
</dbReference>
<sequence length="433" mass="51606">MEYKLSIELKKNINLNDNNIMLLLNNLEDEFNIENRDFIFFKTQNINEYNENKLNASISYSITSADRSIENKIHKYLYENIYISKYKLELVDVEEKTKNNINIKPIQIDNLLDDVDKIFYLRKSLETYDRYLPDKIKEKYKKDIKKLREIKYRLKASVVNLRLFELELEFNKMKTRFSDYARNLGIDFDFKFNVTNIKLDKLIFYKLKPAIKDLVYTLIELETEKRKKELVYNKLDFSISFTQDFNKLVMDIHSNHLSDNKIYKTIFNNEFEILSDDEEIREQELAILNVYSLLKDLGEVKFTDDNSLEFTTTLNFLTLNSLIIQVDLGYYAIDTNYVVDYKDFNKENIVSINNISYYKFNESHLPIIKASNEIKKALVLKIENHSYVFLVKDILHQEEIFVKSLETKSNEYLGYAILKDSKKALLINLKSYI</sequence>